<keyword evidence="1" id="KW-0734">Signal transduction inhibitor</keyword>
<dbReference type="GO" id="GO:0035556">
    <property type="term" value="P:intracellular signal transduction"/>
    <property type="evidence" value="ECO:0007669"/>
    <property type="project" value="InterPro"/>
</dbReference>
<dbReference type="SMART" id="SM00049">
    <property type="entry name" value="DEP"/>
    <property type="match status" value="2"/>
</dbReference>
<dbReference type="InterPro" id="IPR044926">
    <property type="entry name" value="RGS_subdomain_2"/>
</dbReference>
<keyword evidence="6" id="KW-1185">Reference proteome</keyword>
<dbReference type="SMART" id="SM00315">
    <property type="entry name" value="RGS"/>
    <property type="match status" value="1"/>
</dbReference>
<dbReference type="CDD" id="cd04450">
    <property type="entry name" value="DEP_RGS7-like"/>
    <property type="match status" value="1"/>
</dbReference>
<feature type="region of interest" description="Disordered" evidence="2">
    <location>
        <begin position="1"/>
        <end position="20"/>
    </location>
</feature>
<dbReference type="PANTHER" id="PTHR10845">
    <property type="entry name" value="REGULATOR OF G PROTEIN SIGNALING"/>
    <property type="match status" value="1"/>
</dbReference>
<evidence type="ECO:0000259" key="4">
    <source>
        <dbReference type="PROSITE" id="PS50186"/>
    </source>
</evidence>
<evidence type="ECO:0000256" key="2">
    <source>
        <dbReference type="SAM" id="MobiDB-lite"/>
    </source>
</evidence>
<feature type="region of interest" description="Disordered" evidence="2">
    <location>
        <begin position="70"/>
        <end position="91"/>
    </location>
</feature>
<protein>
    <submittedName>
        <fullName evidence="5">Uncharacterized protein</fullName>
    </submittedName>
</protein>
<dbReference type="Gene3D" id="1.10.167.10">
    <property type="entry name" value="Regulator of G-protein Signalling 4, domain 2"/>
    <property type="match status" value="1"/>
</dbReference>
<dbReference type="EMBL" id="JANIEX010000446">
    <property type="protein sequence ID" value="KAJ3566965.1"/>
    <property type="molecule type" value="Genomic_DNA"/>
</dbReference>
<feature type="compositionally biased region" description="Low complexity" evidence="2">
    <location>
        <begin position="615"/>
        <end position="625"/>
    </location>
</feature>
<feature type="domain" description="DEP" evidence="4">
    <location>
        <begin position="218"/>
        <end position="323"/>
    </location>
</feature>
<feature type="compositionally biased region" description="Polar residues" evidence="2">
    <location>
        <begin position="339"/>
        <end position="356"/>
    </location>
</feature>
<dbReference type="SUPFAM" id="SSF46785">
    <property type="entry name" value="Winged helix' DNA-binding domain"/>
    <property type="match status" value="2"/>
</dbReference>
<dbReference type="InterPro" id="IPR058855">
    <property type="entry name" value="RGS1/SST2-like_Fungal-DR"/>
</dbReference>
<dbReference type="InterPro" id="IPR016137">
    <property type="entry name" value="RGS"/>
</dbReference>
<evidence type="ECO:0000259" key="3">
    <source>
        <dbReference type="PROSITE" id="PS50132"/>
    </source>
</evidence>
<dbReference type="InterPro" id="IPR036388">
    <property type="entry name" value="WH-like_DNA-bd_sf"/>
</dbReference>
<dbReference type="SUPFAM" id="SSF48097">
    <property type="entry name" value="Regulator of G-protein signaling, RGS"/>
    <property type="match status" value="1"/>
</dbReference>
<dbReference type="Gene3D" id="1.10.10.10">
    <property type="entry name" value="Winged helix-like DNA-binding domain superfamily/Winged helix DNA-binding domain"/>
    <property type="match status" value="2"/>
</dbReference>
<organism evidence="5 6">
    <name type="scientific">Leucocoprinus birnbaumii</name>
    <dbReference type="NCBI Taxonomy" id="56174"/>
    <lineage>
        <taxon>Eukaryota</taxon>
        <taxon>Fungi</taxon>
        <taxon>Dikarya</taxon>
        <taxon>Basidiomycota</taxon>
        <taxon>Agaricomycotina</taxon>
        <taxon>Agaricomycetes</taxon>
        <taxon>Agaricomycetidae</taxon>
        <taxon>Agaricales</taxon>
        <taxon>Agaricineae</taxon>
        <taxon>Agaricaceae</taxon>
        <taxon>Leucocoprinus</taxon>
    </lineage>
</organism>
<dbReference type="PROSITE" id="PS50132">
    <property type="entry name" value="RGS"/>
    <property type="match status" value="1"/>
</dbReference>
<dbReference type="InterPro" id="IPR000591">
    <property type="entry name" value="DEP_dom"/>
</dbReference>
<proteinExistence type="predicted"/>
<dbReference type="Pfam" id="PF25889">
    <property type="entry name" value="WHD_Fungal_DR"/>
    <property type="match status" value="1"/>
</dbReference>
<feature type="region of interest" description="Disordered" evidence="2">
    <location>
        <begin position="606"/>
        <end position="632"/>
    </location>
</feature>
<dbReference type="PROSITE" id="PS50186">
    <property type="entry name" value="DEP"/>
    <property type="match status" value="1"/>
</dbReference>
<feature type="region of interest" description="Disordered" evidence="2">
    <location>
        <begin position="330"/>
        <end position="374"/>
    </location>
</feature>
<evidence type="ECO:0000313" key="5">
    <source>
        <dbReference type="EMBL" id="KAJ3566965.1"/>
    </source>
</evidence>
<dbReference type="Pfam" id="PF00615">
    <property type="entry name" value="RGS"/>
    <property type="match status" value="1"/>
</dbReference>
<reference evidence="5" key="1">
    <citation type="submission" date="2022-07" db="EMBL/GenBank/DDBJ databases">
        <title>Genome Sequence of Leucocoprinus birnbaumii.</title>
        <authorList>
            <person name="Buettner E."/>
        </authorList>
    </citation>
    <scope>NUCLEOTIDE SEQUENCE</scope>
    <source>
        <strain evidence="5">VT141</strain>
    </source>
</reference>
<dbReference type="InterPro" id="IPR036390">
    <property type="entry name" value="WH_DNA-bd_sf"/>
</dbReference>
<evidence type="ECO:0000313" key="6">
    <source>
        <dbReference type="Proteomes" id="UP001213000"/>
    </source>
</evidence>
<comment type="caution">
    <text evidence="5">The sequence shown here is derived from an EMBL/GenBank/DDBJ whole genome shotgun (WGS) entry which is preliminary data.</text>
</comment>
<gene>
    <name evidence="5" type="ORF">NP233_g6668</name>
</gene>
<feature type="compositionally biased region" description="Polar residues" evidence="2">
    <location>
        <begin position="1"/>
        <end position="16"/>
    </location>
</feature>
<dbReference type="Proteomes" id="UP001213000">
    <property type="component" value="Unassembled WGS sequence"/>
</dbReference>
<name>A0AAD5YVJ8_9AGAR</name>
<accession>A0AAD5YVJ8</accession>
<dbReference type="GO" id="GO:0009968">
    <property type="term" value="P:negative regulation of signal transduction"/>
    <property type="evidence" value="ECO:0007669"/>
    <property type="project" value="UniProtKB-KW"/>
</dbReference>
<dbReference type="AlphaFoldDB" id="A0AAD5YVJ8"/>
<evidence type="ECO:0000256" key="1">
    <source>
        <dbReference type="ARBA" id="ARBA00022700"/>
    </source>
</evidence>
<sequence>MASQDQEPNGSSSHMMKTTKRGRPFLKDTLDLFATLIVSLPLGPHKQFFRTFPHSFTTDEAAQNLASLKFSQSNRGPDPREPSRVVTTTTTTTFSMTREMAKAMCQHFMDARLIENATDPTSNLFKDRGVYQLTAKGLHVLERFISKNGINSDHLQPIFASQPICIKLLHLERRQSDDEIIVTQSVITALFRRFVGRQPNYQHAESRDTDAFFRYHERAKGIPLFDQQEKTNRGYVTTRFSFYAVAALEWLCDFTSVVGREEAAEMAAQFVRFGLITLVSDKRKNTDSAIIFTVRGSSSSGASGPPVNGEFRCTNKAVYKITDEGRRVARWGESRTATHDSPSTSTTELVSRSSVEASDEAGDHPNRANRLQRRVSVAEFGEKRSRETSADRLQYIIETPRLRALFREFLRHNICEENLSFWMEVDEFKRRFTVTSSAMASERSARPGSRSTPGQAAMEKHHELLIQTASLIFNNYLAHSSPSELNIDHTLRNELTNYLEEVVSSVTGKKFQGRLEPEHAGALNATQLQHIIKLYERIQGHVFRLMSTDSVPKFMKSPGFQASQRTYADDLENLDGEVRLLSVQETAPQGYNDEVGGAYVTISQQATEREHRMQQARQAQELQRQPGGSQYS</sequence>
<dbReference type="PANTHER" id="PTHR10845:SF192">
    <property type="entry name" value="DOUBLE HIT, ISOFORM B"/>
    <property type="match status" value="1"/>
</dbReference>
<dbReference type="InterPro" id="IPR036305">
    <property type="entry name" value="RGS_sf"/>
</dbReference>
<feature type="domain" description="RGS" evidence="3">
    <location>
        <begin position="392"/>
        <end position="560"/>
    </location>
</feature>